<dbReference type="RefSeq" id="WP_262400342.1">
    <property type="nucleotide sequence ID" value="NZ_JACRTB010000016.1"/>
</dbReference>
<accession>A0ABR7NKX3</accession>
<keyword evidence="3" id="KW-1185">Reference proteome</keyword>
<sequence length="185" mass="20852">MKKNSFFAFCFAFIPGAGQMYLGMMKRGVSLMLAFSVISVAAGFLYLPILTVFLPVLWFFAFFDTFNIKAIPYEQRAAQDAFLFQLDGAFHRDWKALVQRRHTLIGGGCILLGFYLLYTSLLRPFLWKLSDYLPWLYDLLRAVPSLIVAVAIIALGIHLAFGGREISAPPQAGDDFVEYGGKRDE</sequence>
<feature type="transmembrane region" description="Helical" evidence="1">
    <location>
        <begin position="34"/>
        <end position="63"/>
    </location>
</feature>
<evidence type="ECO:0000313" key="3">
    <source>
        <dbReference type="Proteomes" id="UP000658131"/>
    </source>
</evidence>
<protein>
    <recommendedName>
        <fullName evidence="4">TM2 domain-containing protein</fullName>
    </recommendedName>
</protein>
<keyword evidence="1" id="KW-1133">Transmembrane helix</keyword>
<comment type="caution">
    <text evidence="2">The sequence shown here is derived from an EMBL/GenBank/DDBJ whole genome shotgun (WGS) entry which is preliminary data.</text>
</comment>
<proteinExistence type="predicted"/>
<feature type="transmembrane region" description="Helical" evidence="1">
    <location>
        <begin position="142"/>
        <end position="161"/>
    </location>
</feature>
<evidence type="ECO:0000256" key="1">
    <source>
        <dbReference type="SAM" id="Phobius"/>
    </source>
</evidence>
<evidence type="ECO:0008006" key="4">
    <source>
        <dbReference type="Google" id="ProtNLM"/>
    </source>
</evidence>
<organism evidence="2 3">
    <name type="scientific">Yanshouia hominis</name>
    <dbReference type="NCBI Taxonomy" id="2763673"/>
    <lineage>
        <taxon>Bacteria</taxon>
        <taxon>Bacillati</taxon>
        <taxon>Bacillota</taxon>
        <taxon>Clostridia</taxon>
        <taxon>Eubacteriales</taxon>
        <taxon>Oscillospiraceae</taxon>
        <taxon>Yanshouia</taxon>
    </lineage>
</organism>
<keyword evidence="1" id="KW-0812">Transmembrane</keyword>
<dbReference type="Proteomes" id="UP000658131">
    <property type="component" value="Unassembled WGS sequence"/>
</dbReference>
<keyword evidence="1" id="KW-0472">Membrane</keyword>
<dbReference type="EMBL" id="JACRTB010000016">
    <property type="protein sequence ID" value="MBC8576865.1"/>
    <property type="molecule type" value="Genomic_DNA"/>
</dbReference>
<evidence type="ECO:0000313" key="2">
    <source>
        <dbReference type="EMBL" id="MBC8576865.1"/>
    </source>
</evidence>
<gene>
    <name evidence="2" type="ORF">H8717_10680</name>
</gene>
<feature type="transmembrane region" description="Helical" evidence="1">
    <location>
        <begin position="104"/>
        <end position="122"/>
    </location>
</feature>
<reference evidence="2 3" key="1">
    <citation type="submission" date="2020-08" db="EMBL/GenBank/DDBJ databases">
        <title>Genome public.</title>
        <authorList>
            <person name="Liu C."/>
            <person name="Sun Q."/>
        </authorList>
    </citation>
    <scope>NUCLEOTIDE SEQUENCE [LARGE SCALE GENOMIC DNA]</scope>
    <source>
        <strain evidence="2 3">BX1</strain>
    </source>
</reference>
<name>A0ABR7NKX3_9FIRM</name>